<reference evidence="1 2" key="1">
    <citation type="submission" date="2016-10" db="EMBL/GenBank/DDBJ databases">
        <title>Comparative genomics of Bacillus thuringiensis reveals a path to pathogens against multiple invertebrate hosts.</title>
        <authorList>
            <person name="Zheng J."/>
            <person name="Gao Q."/>
            <person name="Liu H."/>
            <person name="Peng D."/>
            <person name="Ruan L."/>
            <person name="Sun M."/>
        </authorList>
    </citation>
    <scope>NUCLEOTIDE SEQUENCE [LARGE SCALE GENOMIC DNA]</scope>
    <source>
        <strain evidence="1">BGSC 4CF1</strain>
    </source>
</reference>
<protein>
    <submittedName>
        <fullName evidence="1">Uncharacterized protein</fullName>
    </submittedName>
</protein>
<dbReference type="AlphaFoldDB" id="A0A9X6LYR0"/>
<evidence type="ECO:0000313" key="1">
    <source>
        <dbReference type="EMBL" id="OUB60984.1"/>
    </source>
</evidence>
<dbReference type="RefSeq" id="WP_086404518.1">
    <property type="nucleotide sequence ID" value="NZ_MOOS01000173.1"/>
</dbReference>
<accession>A0A9X6LYR0</accession>
<dbReference type="Pfam" id="PF26595">
    <property type="entry name" value="A_ENA"/>
    <property type="match status" value="1"/>
</dbReference>
<comment type="caution">
    <text evidence="1">The sequence shown here is derived from an EMBL/GenBank/DDBJ whole genome shotgun (WGS) entry which is preliminary data.</text>
</comment>
<sequence length="112" mass="12327">MGMPIIPQEDLNITRDQAINIILASIGLEELGLAHIINAEGEKIQAAVAGFKKGNISLSELFAINENATDTLKTVIKKEMLLQFKLEETKSLLELSNNPCKTNHKNTNINNN</sequence>
<gene>
    <name evidence="1" type="ORF">BK750_24335</name>
</gene>
<name>A0A9X6LYR0_BACTJ</name>
<dbReference type="EMBL" id="MOOS01000173">
    <property type="protein sequence ID" value="OUB60984.1"/>
    <property type="molecule type" value="Genomic_DNA"/>
</dbReference>
<proteinExistence type="predicted"/>
<evidence type="ECO:0000313" key="2">
    <source>
        <dbReference type="Proteomes" id="UP000194853"/>
    </source>
</evidence>
<organism evidence="1 2">
    <name type="scientific">Bacillus thuringiensis subsp. jegathesan</name>
    <dbReference type="NCBI Taxonomy" id="56955"/>
    <lineage>
        <taxon>Bacteria</taxon>
        <taxon>Bacillati</taxon>
        <taxon>Bacillota</taxon>
        <taxon>Bacilli</taxon>
        <taxon>Bacillales</taxon>
        <taxon>Bacillaceae</taxon>
        <taxon>Bacillus</taxon>
        <taxon>Bacillus cereus group</taxon>
    </lineage>
</organism>
<dbReference type="Proteomes" id="UP000194853">
    <property type="component" value="Unassembled WGS sequence"/>
</dbReference>
<dbReference type="InterPro" id="IPR058705">
    <property type="entry name" value="A_ENA"/>
</dbReference>